<dbReference type="Proteomes" id="UP000290365">
    <property type="component" value="Chromosome"/>
</dbReference>
<dbReference type="InterPro" id="IPR043519">
    <property type="entry name" value="NT_sf"/>
</dbReference>
<organism evidence="1 2">
    <name type="scientific">Ktedonosporobacter rubrisoli</name>
    <dbReference type="NCBI Taxonomy" id="2509675"/>
    <lineage>
        <taxon>Bacteria</taxon>
        <taxon>Bacillati</taxon>
        <taxon>Chloroflexota</taxon>
        <taxon>Ktedonobacteria</taxon>
        <taxon>Ktedonobacterales</taxon>
        <taxon>Ktedonosporobacteraceae</taxon>
        <taxon>Ktedonosporobacter</taxon>
    </lineage>
</organism>
<dbReference type="OrthoDB" id="2427280at2"/>
<dbReference type="SUPFAM" id="SSF81301">
    <property type="entry name" value="Nucleotidyltransferase"/>
    <property type="match status" value="1"/>
</dbReference>
<keyword evidence="2" id="KW-1185">Reference proteome</keyword>
<name>A0A4P6JIR9_KTERU</name>
<dbReference type="EMBL" id="CP035758">
    <property type="protein sequence ID" value="QBD74987.1"/>
    <property type="molecule type" value="Genomic_DNA"/>
</dbReference>
<dbReference type="RefSeq" id="WP_129885586.1">
    <property type="nucleotide sequence ID" value="NZ_CP035758.1"/>
</dbReference>
<accession>A0A4P6JIR9</accession>
<dbReference type="AlphaFoldDB" id="A0A4P6JIR9"/>
<dbReference type="Gene3D" id="3.30.460.10">
    <property type="entry name" value="Beta Polymerase, domain 2"/>
    <property type="match status" value="1"/>
</dbReference>
<protein>
    <recommendedName>
        <fullName evidence="3">Nucleotidyltransferase domain-containing protein</fullName>
    </recommendedName>
</protein>
<sequence>MQDLNSQAIPNVPQRATINALALRLWQRSDVLALWLGGSLACGTGDKYSDIDFRVAVSPEQFAAWKTPDFASFFAHAPVLGQQCMVFGNAALLHHLVLANGEIVDFFVQSAEHALTAEVRLILGCRDAALASRLADMRSEERSEELPVSQETLQQLLISFWISTHKHRKVLYRGLDLLALQGIQGERAILLRLMYIAAKGRDYGDMHRQTIHSLTDIIRTVQTLDTEQAQALLGAPMRDRQEVYQVIEQQRATVSRVGRQLTQTYGVSYPTALEAVVLKDWQDFKHEQGAHLI</sequence>
<reference evidence="1 2" key="1">
    <citation type="submission" date="2019-01" db="EMBL/GenBank/DDBJ databases">
        <title>Ktedonosporobacter rubrisoli SCAWS-G2.</title>
        <authorList>
            <person name="Huang Y."/>
            <person name="Yan B."/>
        </authorList>
    </citation>
    <scope>NUCLEOTIDE SEQUENCE [LARGE SCALE GENOMIC DNA]</scope>
    <source>
        <strain evidence="1 2">SCAWS-G2</strain>
    </source>
</reference>
<gene>
    <name evidence="1" type="ORF">EPA93_02850</name>
</gene>
<proteinExistence type="predicted"/>
<evidence type="ECO:0000313" key="2">
    <source>
        <dbReference type="Proteomes" id="UP000290365"/>
    </source>
</evidence>
<evidence type="ECO:0008006" key="3">
    <source>
        <dbReference type="Google" id="ProtNLM"/>
    </source>
</evidence>
<evidence type="ECO:0000313" key="1">
    <source>
        <dbReference type="EMBL" id="QBD74987.1"/>
    </source>
</evidence>
<dbReference type="KEGG" id="kbs:EPA93_02850"/>